<accession>A0ACA9RJ23</accession>
<keyword evidence="2" id="KW-1185">Reference proteome</keyword>
<proteinExistence type="predicted"/>
<protein>
    <submittedName>
        <fullName evidence="1">8531_t:CDS:1</fullName>
    </submittedName>
</protein>
<dbReference type="EMBL" id="CAJVQC010056392">
    <property type="protein sequence ID" value="CAG8796382.1"/>
    <property type="molecule type" value="Genomic_DNA"/>
</dbReference>
<evidence type="ECO:0000313" key="1">
    <source>
        <dbReference type="EMBL" id="CAG8796382.1"/>
    </source>
</evidence>
<organism evidence="1 2">
    <name type="scientific">Racocetra persica</name>
    <dbReference type="NCBI Taxonomy" id="160502"/>
    <lineage>
        <taxon>Eukaryota</taxon>
        <taxon>Fungi</taxon>
        <taxon>Fungi incertae sedis</taxon>
        <taxon>Mucoromycota</taxon>
        <taxon>Glomeromycotina</taxon>
        <taxon>Glomeromycetes</taxon>
        <taxon>Diversisporales</taxon>
        <taxon>Gigasporaceae</taxon>
        <taxon>Racocetra</taxon>
    </lineage>
</organism>
<name>A0ACA9RJ23_9GLOM</name>
<sequence length="47" mass="4988">VPANTRNGRMTKTSRRTKNGKTSTEVARDGLPEEGPDGAETENTAGE</sequence>
<dbReference type="Proteomes" id="UP000789920">
    <property type="component" value="Unassembled WGS sequence"/>
</dbReference>
<reference evidence="1" key="1">
    <citation type="submission" date="2021-06" db="EMBL/GenBank/DDBJ databases">
        <authorList>
            <person name="Kallberg Y."/>
            <person name="Tangrot J."/>
            <person name="Rosling A."/>
        </authorList>
    </citation>
    <scope>NUCLEOTIDE SEQUENCE</scope>
    <source>
        <strain evidence="1">MA461A</strain>
    </source>
</reference>
<gene>
    <name evidence="1" type="ORF">RPERSI_LOCUS20144</name>
</gene>
<comment type="caution">
    <text evidence="1">The sequence shown here is derived from an EMBL/GenBank/DDBJ whole genome shotgun (WGS) entry which is preliminary data.</text>
</comment>
<evidence type="ECO:0000313" key="2">
    <source>
        <dbReference type="Proteomes" id="UP000789920"/>
    </source>
</evidence>
<feature type="non-terminal residue" evidence="1">
    <location>
        <position position="1"/>
    </location>
</feature>